<keyword evidence="12" id="KW-1185">Reference proteome</keyword>
<dbReference type="InterPro" id="IPR001905">
    <property type="entry name" value="Ammonium_transpt"/>
</dbReference>
<evidence type="ECO:0000313" key="11">
    <source>
        <dbReference type="EMBL" id="SFR15591.1"/>
    </source>
</evidence>
<feature type="domain" description="Ammonium transporter AmtB-like" evidence="10">
    <location>
        <begin position="40"/>
        <end position="432"/>
    </location>
</feature>
<dbReference type="InterPro" id="IPR029020">
    <property type="entry name" value="Ammonium/urea_transptr"/>
</dbReference>
<feature type="transmembrane region" description="Helical" evidence="8">
    <location>
        <begin position="40"/>
        <end position="59"/>
    </location>
</feature>
<dbReference type="GO" id="GO:0097272">
    <property type="term" value="P:ammonium homeostasis"/>
    <property type="evidence" value="ECO:0007669"/>
    <property type="project" value="TreeGrafter"/>
</dbReference>
<dbReference type="PANTHER" id="PTHR11730">
    <property type="entry name" value="AMMONIUM TRANSPORTER"/>
    <property type="match status" value="1"/>
</dbReference>
<dbReference type="STRING" id="39060.SAMN05660706_13617"/>
<evidence type="ECO:0000256" key="1">
    <source>
        <dbReference type="ARBA" id="ARBA00004141"/>
    </source>
</evidence>
<dbReference type="NCBIfam" id="TIGR00836">
    <property type="entry name" value="amt"/>
    <property type="match status" value="1"/>
</dbReference>
<keyword evidence="7 8" id="KW-0924">Ammonia transport</keyword>
<feature type="transmembrane region" description="Helical" evidence="8">
    <location>
        <begin position="387"/>
        <end position="411"/>
    </location>
</feature>
<keyword evidence="9" id="KW-0732">Signal</keyword>
<sequence length="455" mass="47359">MIKRFTMLLLLLVLGALFPGSALADDGPTVESNAVAIDTVWVLICAYLVFLMHAGFSLVEAGFTRAKNTVNIMMKNLLTISLGMILFFVIGFALAFGGDANGFIGIKGFALSDIADLDFGIPTYGFWFFQAVFCATAATIVSGAVAERIKFIAYVLFTVVITAFIYPVVVHWVWNGDGWLAQKGFIDFAGSTVVHGVGGWSALVGAWLLGARIGKYGKNGEIRAIPGHNIALGTLGTLLLWLGWFGFNPGSTLSGTTADIALIATTTMLAASAGTVGAMIVTWMRHGKPDLALTLNGALGGLVGITAGCAAVSPIGAIVIGLISGIILPLSVAFFDRVLKIDDPVGAISVHGVCGLFGTLAVGLFAVDGGLFYGGGVAQLAVQATGVVAVLAWSLVLGFVAFKVIGLIVGLRVSPEEEMEGLDIGEHGMEAYGDFMLRSSGVPGLMGINREQVTI</sequence>
<feature type="chain" id="PRO_5011453766" description="Ammonium transporter" evidence="9">
    <location>
        <begin position="25"/>
        <end position="455"/>
    </location>
</feature>
<dbReference type="RefSeq" id="WP_092487045.1">
    <property type="nucleotide sequence ID" value="NZ_FOYM01000036.1"/>
</dbReference>
<keyword evidence="3 8" id="KW-0813">Transport</keyword>
<evidence type="ECO:0000256" key="3">
    <source>
        <dbReference type="ARBA" id="ARBA00022448"/>
    </source>
</evidence>
<evidence type="ECO:0000313" key="12">
    <source>
        <dbReference type="Proteomes" id="UP000199584"/>
    </source>
</evidence>
<keyword evidence="5 8" id="KW-1133">Transmembrane helix</keyword>
<dbReference type="InterPro" id="IPR018047">
    <property type="entry name" value="Ammonium_transpt_CS"/>
</dbReference>
<dbReference type="OrthoDB" id="9814202at2"/>
<evidence type="ECO:0000256" key="7">
    <source>
        <dbReference type="ARBA" id="ARBA00023177"/>
    </source>
</evidence>
<feature type="transmembrane region" description="Helical" evidence="8">
    <location>
        <begin position="80"/>
        <end position="104"/>
    </location>
</feature>
<keyword evidence="4 8" id="KW-0812">Transmembrane</keyword>
<feature type="transmembrane region" description="Helical" evidence="8">
    <location>
        <begin position="314"/>
        <end position="335"/>
    </location>
</feature>
<protein>
    <recommendedName>
        <fullName evidence="8">Ammonium transporter</fullName>
    </recommendedName>
</protein>
<dbReference type="EMBL" id="FOYM01000036">
    <property type="protein sequence ID" value="SFR15591.1"/>
    <property type="molecule type" value="Genomic_DNA"/>
</dbReference>
<dbReference type="GO" id="GO:0008519">
    <property type="term" value="F:ammonium channel activity"/>
    <property type="evidence" value="ECO:0007669"/>
    <property type="project" value="InterPro"/>
</dbReference>
<dbReference type="SUPFAM" id="SSF111352">
    <property type="entry name" value="Ammonium transporter"/>
    <property type="match status" value="1"/>
</dbReference>
<dbReference type="PROSITE" id="PS01219">
    <property type="entry name" value="AMMONIUM_TRANSP"/>
    <property type="match status" value="1"/>
</dbReference>
<reference evidence="12" key="1">
    <citation type="submission" date="2016-10" db="EMBL/GenBank/DDBJ databases">
        <authorList>
            <person name="Varghese N."/>
            <person name="Submissions S."/>
        </authorList>
    </citation>
    <scope>NUCLEOTIDE SEQUENCE [LARGE SCALE GENOMIC DNA]</scope>
    <source>
        <strain evidence="12">DSM 3669</strain>
    </source>
</reference>
<feature type="signal peptide" evidence="9">
    <location>
        <begin position="1"/>
        <end position="24"/>
    </location>
</feature>
<accession>A0A1I6EDJ1</accession>
<comment type="similarity">
    <text evidence="2 8">Belongs to the ammonia transporter channel (TC 1.A.11.2) family.</text>
</comment>
<name>A0A1I6EDJ1_9FIRM</name>
<evidence type="ECO:0000256" key="9">
    <source>
        <dbReference type="SAM" id="SignalP"/>
    </source>
</evidence>
<organism evidence="11 12">
    <name type="scientific">Desulfoscipio geothermicus DSM 3669</name>
    <dbReference type="NCBI Taxonomy" id="1121426"/>
    <lineage>
        <taxon>Bacteria</taxon>
        <taxon>Bacillati</taxon>
        <taxon>Bacillota</taxon>
        <taxon>Clostridia</taxon>
        <taxon>Eubacteriales</taxon>
        <taxon>Desulfallaceae</taxon>
        <taxon>Desulfoscipio</taxon>
    </lineage>
</organism>
<proteinExistence type="inferred from homology"/>
<evidence type="ECO:0000256" key="6">
    <source>
        <dbReference type="ARBA" id="ARBA00023136"/>
    </source>
</evidence>
<feature type="transmembrane region" description="Helical" evidence="8">
    <location>
        <begin position="186"/>
        <end position="209"/>
    </location>
</feature>
<gene>
    <name evidence="11" type="ORF">SAMN05660706_13617</name>
</gene>
<keyword evidence="6 8" id="KW-0472">Membrane</keyword>
<dbReference type="Pfam" id="PF00909">
    <property type="entry name" value="Ammonium_transp"/>
    <property type="match status" value="1"/>
</dbReference>
<dbReference type="AlphaFoldDB" id="A0A1I6EDJ1"/>
<feature type="transmembrane region" description="Helical" evidence="8">
    <location>
        <begin position="124"/>
        <end position="145"/>
    </location>
</feature>
<feature type="transmembrane region" description="Helical" evidence="8">
    <location>
        <begin position="291"/>
        <end position="308"/>
    </location>
</feature>
<dbReference type="Gene3D" id="1.10.3430.10">
    <property type="entry name" value="Ammonium transporter AmtB like domains"/>
    <property type="match status" value="1"/>
</dbReference>
<evidence type="ECO:0000259" key="10">
    <source>
        <dbReference type="Pfam" id="PF00909"/>
    </source>
</evidence>
<comment type="subcellular location">
    <subcellularLocation>
        <location evidence="8">Cell membrane</location>
        <topology evidence="8">Multi-pass membrane protein</topology>
    </subcellularLocation>
    <subcellularLocation>
        <location evidence="1">Membrane</location>
        <topology evidence="1">Multi-pass membrane protein</topology>
    </subcellularLocation>
</comment>
<dbReference type="InterPro" id="IPR024041">
    <property type="entry name" value="NH4_transpt_AmtB-like_dom"/>
</dbReference>
<feature type="transmembrane region" description="Helical" evidence="8">
    <location>
        <begin position="230"/>
        <end position="248"/>
    </location>
</feature>
<evidence type="ECO:0000256" key="5">
    <source>
        <dbReference type="ARBA" id="ARBA00022989"/>
    </source>
</evidence>
<feature type="transmembrane region" description="Helical" evidence="8">
    <location>
        <begin position="260"/>
        <end position="284"/>
    </location>
</feature>
<dbReference type="FunFam" id="1.10.3430.10:FF:000008">
    <property type="entry name" value="Ammonium transporter"/>
    <property type="match status" value="1"/>
</dbReference>
<dbReference type="GO" id="GO:0005886">
    <property type="term" value="C:plasma membrane"/>
    <property type="evidence" value="ECO:0007669"/>
    <property type="project" value="UniProtKB-SubCell"/>
</dbReference>
<feature type="transmembrane region" description="Helical" evidence="8">
    <location>
        <begin position="152"/>
        <end position="174"/>
    </location>
</feature>
<dbReference type="PANTHER" id="PTHR11730:SF89">
    <property type="entry name" value="AMMONIUM TRANSPORTER SLL0108-RELATED"/>
    <property type="match status" value="1"/>
</dbReference>
<feature type="transmembrane region" description="Helical" evidence="8">
    <location>
        <begin position="347"/>
        <end position="367"/>
    </location>
</feature>
<evidence type="ECO:0000256" key="2">
    <source>
        <dbReference type="ARBA" id="ARBA00005887"/>
    </source>
</evidence>
<evidence type="ECO:0000256" key="8">
    <source>
        <dbReference type="RuleBase" id="RU362002"/>
    </source>
</evidence>
<evidence type="ECO:0000256" key="4">
    <source>
        <dbReference type="ARBA" id="ARBA00022692"/>
    </source>
</evidence>
<dbReference type="Proteomes" id="UP000199584">
    <property type="component" value="Unassembled WGS sequence"/>
</dbReference>